<keyword evidence="2" id="KW-1185">Reference proteome</keyword>
<accession>A0ABV1K2L3</accession>
<sequence>MTERWGWQPTAWLQDGLPTWRWRAAPAGLMTRRQMRAADLAPCGADPVAQVVCRRGRRWALLWDVADLGPKRIPSTAQLAALDRALAARRRCPTCSRDVGYCIPRSLGSCLDCHAPLTAAVHAAA</sequence>
<reference evidence="1 2" key="1">
    <citation type="submission" date="2024-03" db="EMBL/GenBank/DDBJ databases">
        <title>Draft genome sequence of Pseudonocardia tropica JCM 19149.</title>
        <authorList>
            <person name="Butdee W."/>
            <person name="Duangmal K."/>
        </authorList>
    </citation>
    <scope>NUCLEOTIDE SEQUENCE [LARGE SCALE GENOMIC DNA]</scope>
    <source>
        <strain evidence="1 2">JCM 19149</strain>
    </source>
</reference>
<protein>
    <submittedName>
        <fullName evidence="1">RRQRL motif-containing zinc-binding protein</fullName>
    </submittedName>
</protein>
<gene>
    <name evidence="1" type="ORF">WHI96_24890</name>
</gene>
<evidence type="ECO:0000313" key="2">
    <source>
        <dbReference type="Proteomes" id="UP001464923"/>
    </source>
</evidence>
<organism evidence="1 2">
    <name type="scientific">Pseudonocardia tropica</name>
    <dbReference type="NCBI Taxonomy" id="681289"/>
    <lineage>
        <taxon>Bacteria</taxon>
        <taxon>Bacillati</taxon>
        <taxon>Actinomycetota</taxon>
        <taxon>Actinomycetes</taxon>
        <taxon>Pseudonocardiales</taxon>
        <taxon>Pseudonocardiaceae</taxon>
        <taxon>Pseudonocardia</taxon>
    </lineage>
</organism>
<dbReference type="NCBIfam" id="NF041638">
    <property type="entry name" value="QRL_CxxC_CxxC"/>
    <property type="match status" value="1"/>
</dbReference>
<dbReference type="RefSeq" id="WP_337826999.1">
    <property type="nucleotide sequence ID" value="NZ_BAABLY010000073.1"/>
</dbReference>
<name>A0ABV1K2L3_9PSEU</name>
<comment type="caution">
    <text evidence="1">The sequence shown here is derived from an EMBL/GenBank/DDBJ whole genome shotgun (WGS) entry which is preliminary data.</text>
</comment>
<dbReference type="InterPro" id="IPR048142">
    <property type="entry name" value="QRL_CxxC_CxxC"/>
</dbReference>
<dbReference type="Proteomes" id="UP001464923">
    <property type="component" value="Unassembled WGS sequence"/>
</dbReference>
<dbReference type="EMBL" id="JBEDNP010000023">
    <property type="protein sequence ID" value="MEQ3542054.1"/>
    <property type="molecule type" value="Genomic_DNA"/>
</dbReference>
<proteinExistence type="predicted"/>
<evidence type="ECO:0000313" key="1">
    <source>
        <dbReference type="EMBL" id="MEQ3542054.1"/>
    </source>
</evidence>